<keyword evidence="4" id="KW-1185">Reference proteome</keyword>
<feature type="transmembrane region" description="Helical" evidence="1">
    <location>
        <begin position="29"/>
        <end position="51"/>
    </location>
</feature>
<dbReference type="GO" id="GO:0004175">
    <property type="term" value="F:endopeptidase activity"/>
    <property type="evidence" value="ECO:0007669"/>
    <property type="project" value="UniProtKB-ARBA"/>
</dbReference>
<dbReference type="GO" id="GO:0080120">
    <property type="term" value="P:CAAX-box protein maturation"/>
    <property type="evidence" value="ECO:0007669"/>
    <property type="project" value="UniProtKB-ARBA"/>
</dbReference>
<reference evidence="3 4" key="1">
    <citation type="submission" date="2015-10" db="EMBL/GenBank/DDBJ databases">
        <title>Erysipelothrix larvae sp. LV19 isolated from the larval gut of the rhinoceros beetle, Trypoxylus dichotomus.</title>
        <authorList>
            <person name="Lim S."/>
            <person name="Kim B.-C."/>
        </authorList>
    </citation>
    <scope>NUCLEOTIDE SEQUENCE [LARGE SCALE GENOMIC DNA]</scope>
    <source>
        <strain evidence="3 4">LV19</strain>
    </source>
</reference>
<feature type="transmembrane region" description="Helical" evidence="1">
    <location>
        <begin position="109"/>
        <end position="133"/>
    </location>
</feature>
<protein>
    <recommendedName>
        <fullName evidence="2">CAAX prenyl protease 2/Lysostaphin resistance protein A-like domain-containing protein</fullName>
    </recommendedName>
</protein>
<dbReference type="RefSeq" id="WP_067630289.1">
    <property type="nucleotide sequence ID" value="NZ_CP013213.1"/>
</dbReference>
<dbReference type="OrthoDB" id="3429192at2"/>
<feature type="transmembrane region" description="Helical" evidence="1">
    <location>
        <begin position="297"/>
        <end position="320"/>
    </location>
</feature>
<dbReference type="InterPro" id="IPR003675">
    <property type="entry name" value="Rce1/LyrA-like_dom"/>
</dbReference>
<feature type="transmembrane region" description="Helical" evidence="1">
    <location>
        <begin position="206"/>
        <end position="222"/>
    </location>
</feature>
<keyword evidence="1" id="KW-1133">Transmembrane helix</keyword>
<evidence type="ECO:0000259" key="2">
    <source>
        <dbReference type="Pfam" id="PF02517"/>
    </source>
</evidence>
<evidence type="ECO:0000313" key="3">
    <source>
        <dbReference type="EMBL" id="AMC92669.1"/>
    </source>
</evidence>
<dbReference type="KEGG" id="erl:AOC36_01270"/>
<accession>A0A0X8GYN1</accession>
<keyword evidence="1" id="KW-0472">Membrane</keyword>
<dbReference type="Proteomes" id="UP000063781">
    <property type="component" value="Chromosome"/>
</dbReference>
<evidence type="ECO:0000256" key="1">
    <source>
        <dbReference type="SAM" id="Phobius"/>
    </source>
</evidence>
<feature type="transmembrane region" description="Helical" evidence="1">
    <location>
        <begin position="259"/>
        <end position="276"/>
    </location>
</feature>
<keyword evidence="1" id="KW-0812">Transmembrane</keyword>
<feature type="transmembrane region" description="Helical" evidence="1">
    <location>
        <begin position="145"/>
        <end position="168"/>
    </location>
</feature>
<dbReference type="AlphaFoldDB" id="A0A0X8GYN1"/>
<dbReference type="Pfam" id="PF02517">
    <property type="entry name" value="Rce1-like"/>
    <property type="match status" value="1"/>
</dbReference>
<gene>
    <name evidence="3" type="ORF">AOC36_01270</name>
</gene>
<evidence type="ECO:0000313" key="4">
    <source>
        <dbReference type="Proteomes" id="UP000063781"/>
    </source>
</evidence>
<organism evidence="3 4">
    <name type="scientific">Erysipelothrix larvae</name>
    <dbReference type="NCBI Taxonomy" id="1514105"/>
    <lineage>
        <taxon>Bacteria</taxon>
        <taxon>Bacillati</taxon>
        <taxon>Bacillota</taxon>
        <taxon>Erysipelotrichia</taxon>
        <taxon>Erysipelotrichales</taxon>
        <taxon>Erysipelotrichaceae</taxon>
        <taxon>Erysipelothrix</taxon>
    </lineage>
</organism>
<sequence length="323" mass="37321">MRRVHVDEDDVTRMSLFEKAKILRKQNRILIWYQLIALGVFVAIKLIVSQYLVNENHNWISGELSELELDVWLSIGGMLVGIGYVFIVKHTQRYQWWNERPQTMNVVSFLKILTVMGGLHLITTVVLTVIEYLCNTFGYSIYVDLIIFDEVLFSIPLMLGGIIIAPLGEELLFRDVFINPIIRFGKVFAIVASSIMFSLIHGNIPQSVNAFFIGIVLGYVAIEYSVGWAMIYHFINNAILSYAFTYLISRYRVEQRQSISFYFELTLFFIGLYFVLKHSHDIKMYIRDNKTHQGSHLYMFVSISGMLLILMGILSMVLLVGKR</sequence>
<feature type="domain" description="CAAX prenyl protease 2/Lysostaphin resistance protein A-like" evidence="2">
    <location>
        <begin position="154"/>
        <end position="239"/>
    </location>
</feature>
<proteinExistence type="predicted"/>
<feature type="transmembrane region" description="Helical" evidence="1">
    <location>
        <begin position="180"/>
        <end position="200"/>
    </location>
</feature>
<feature type="transmembrane region" description="Helical" evidence="1">
    <location>
        <begin position="71"/>
        <end position="88"/>
    </location>
</feature>
<dbReference type="STRING" id="1514105.AOC36_01270"/>
<dbReference type="EMBL" id="CP013213">
    <property type="protein sequence ID" value="AMC92669.1"/>
    <property type="molecule type" value="Genomic_DNA"/>
</dbReference>
<name>A0A0X8GYN1_9FIRM</name>